<evidence type="ECO:0000313" key="2">
    <source>
        <dbReference type="Proteomes" id="UP000287969"/>
    </source>
</evidence>
<dbReference type="AlphaFoldDB" id="A0A410Q9Q7"/>
<sequence>MKIYVLNQVMEYDNNKDVIKEIFEKGKKIIFDSNYTFSHLNVDGIDVYDDFYDYISDNIKNIKEIKFVAKMFNEVIQDVIVSTYDYIENSLPEIRILSNEFYTTPNQEAWGKLVDLFEGITWIMDTFEVIDKNDNIKDIVKSYETWNLYAKDIYSLKELMVEFEEILSSEDLVSIGDILSYEIIPLFESMKEKLNVLVDRRVEVHDLN</sequence>
<protein>
    <submittedName>
        <fullName evidence="1">Uncharacterized protein</fullName>
    </submittedName>
</protein>
<dbReference type="KEGG" id="spoa:EQM13_03500"/>
<gene>
    <name evidence="1" type="ORF">EQM13_03500</name>
</gene>
<accession>A0A410Q9Q7</accession>
<keyword evidence="2" id="KW-1185">Reference proteome</keyword>
<evidence type="ECO:0000313" key="1">
    <source>
        <dbReference type="EMBL" id="QAT60706.1"/>
    </source>
</evidence>
<proteinExistence type="predicted"/>
<name>A0A410Q9Q7_9FIRM</name>
<reference evidence="2" key="1">
    <citation type="submission" date="2019-01" db="EMBL/GenBank/DDBJ databases">
        <title>Draft genomes of a novel of Sporanaerobacter strains.</title>
        <authorList>
            <person name="Ma S."/>
        </authorList>
    </citation>
    <scope>NUCLEOTIDE SEQUENCE [LARGE SCALE GENOMIC DNA]</scope>
    <source>
        <strain evidence="2">NJN-17</strain>
    </source>
</reference>
<dbReference type="RefSeq" id="WP_114218208.1">
    <property type="nucleotide sequence ID" value="NZ_CP035282.1"/>
</dbReference>
<dbReference type="EMBL" id="CP035282">
    <property type="protein sequence ID" value="QAT60706.1"/>
    <property type="molecule type" value="Genomic_DNA"/>
</dbReference>
<dbReference type="Proteomes" id="UP000287969">
    <property type="component" value="Chromosome"/>
</dbReference>
<dbReference type="OrthoDB" id="1683192at2"/>
<organism evidence="1 2">
    <name type="scientific">Acidilutibacter cellobiosedens</name>
    <dbReference type="NCBI Taxonomy" id="2507161"/>
    <lineage>
        <taxon>Bacteria</taxon>
        <taxon>Bacillati</taxon>
        <taxon>Bacillota</taxon>
        <taxon>Tissierellia</taxon>
        <taxon>Tissierellales</taxon>
        <taxon>Acidilutibacteraceae</taxon>
        <taxon>Acidilutibacter</taxon>
    </lineage>
</organism>